<feature type="compositionally biased region" description="Pro residues" evidence="1">
    <location>
        <begin position="74"/>
        <end position="98"/>
    </location>
</feature>
<dbReference type="PROSITE" id="PS51257">
    <property type="entry name" value="PROKAR_LIPOPROTEIN"/>
    <property type="match status" value="1"/>
</dbReference>
<organism evidence="3 4">
    <name type="scientific">Lysobacter niastensis</name>
    <dbReference type="NCBI Taxonomy" id="380629"/>
    <lineage>
        <taxon>Bacteria</taxon>
        <taxon>Pseudomonadati</taxon>
        <taxon>Pseudomonadota</taxon>
        <taxon>Gammaproteobacteria</taxon>
        <taxon>Lysobacterales</taxon>
        <taxon>Lysobacteraceae</taxon>
        <taxon>Lysobacter</taxon>
    </lineage>
</organism>
<evidence type="ECO:0008006" key="5">
    <source>
        <dbReference type="Google" id="ProtNLM"/>
    </source>
</evidence>
<evidence type="ECO:0000256" key="1">
    <source>
        <dbReference type="SAM" id="MobiDB-lite"/>
    </source>
</evidence>
<feature type="compositionally biased region" description="Low complexity" evidence="1">
    <location>
        <begin position="59"/>
        <end position="73"/>
    </location>
</feature>
<proteinExistence type="predicted"/>
<evidence type="ECO:0000313" key="3">
    <source>
        <dbReference type="EMBL" id="MBF6024100.1"/>
    </source>
</evidence>
<keyword evidence="2" id="KW-0732">Signal</keyword>
<dbReference type="RefSeq" id="WP_194930697.1">
    <property type="nucleotide sequence ID" value="NZ_JADLZT010000004.1"/>
</dbReference>
<feature type="compositionally biased region" description="Low complexity" evidence="1">
    <location>
        <begin position="35"/>
        <end position="52"/>
    </location>
</feature>
<comment type="caution">
    <text evidence="3">The sequence shown here is derived from an EMBL/GenBank/DDBJ whole genome shotgun (WGS) entry which is preliminary data.</text>
</comment>
<feature type="region of interest" description="Disordered" evidence="1">
    <location>
        <begin position="30"/>
        <end position="104"/>
    </location>
</feature>
<evidence type="ECO:0000313" key="4">
    <source>
        <dbReference type="Proteomes" id="UP001429984"/>
    </source>
</evidence>
<dbReference type="EMBL" id="JADLZT010000004">
    <property type="protein sequence ID" value="MBF6024100.1"/>
    <property type="molecule type" value="Genomic_DNA"/>
</dbReference>
<sequence>MNLHTRVKGVVRSLPLPLVVALLLACKAPTPPEPATSASASEPATTATAPASETPPPAAAAQAPAAPPAEVQSPPVPVAEQPRPPPPTTEVKSEPPPAGASDGAPVSIAIYALSKGRGVPEPTREAYGRIRTLLEKQRAASAVSSVSSRRLGLEGETRLCAQFRDREQADAALKEIRQIATDVELLNVVEEPCQDTKGELP</sequence>
<gene>
    <name evidence="3" type="ORF">IU514_08655</name>
</gene>
<name>A0ABS0B5I1_9GAMM</name>
<reference evidence="3 4" key="1">
    <citation type="submission" date="2020-11" db="EMBL/GenBank/DDBJ databases">
        <title>Draft Genome Sequence and Secondary Metabolite Biosynthetic Potential of the Lysobacter niastensis Type strain DSM 18481.</title>
        <authorList>
            <person name="Turrini P."/>
            <person name="Artuso I."/>
            <person name="Tescari M."/>
            <person name="Lugli G.A."/>
            <person name="Frangipani E."/>
            <person name="Ventura M."/>
            <person name="Visca P."/>
        </authorList>
    </citation>
    <scope>NUCLEOTIDE SEQUENCE [LARGE SCALE GENOMIC DNA]</scope>
    <source>
        <strain evidence="3 4">DSM 18481</strain>
    </source>
</reference>
<dbReference type="Proteomes" id="UP001429984">
    <property type="component" value="Unassembled WGS sequence"/>
</dbReference>
<keyword evidence="4" id="KW-1185">Reference proteome</keyword>
<evidence type="ECO:0000256" key="2">
    <source>
        <dbReference type="SAM" id="SignalP"/>
    </source>
</evidence>
<accession>A0ABS0B5I1</accession>
<protein>
    <recommendedName>
        <fullName evidence="5">SPOR domain-containing protein</fullName>
    </recommendedName>
</protein>
<feature type="signal peptide" evidence="2">
    <location>
        <begin position="1"/>
        <end position="27"/>
    </location>
</feature>
<feature type="chain" id="PRO_5046030147" description="SPOR domain-containing protein" evidence="2">
    <location>
        <begin position="28"/>
        <end position="201"/>
    </location>
</feature>